<dbReference type="PROSITE" id="PS51186">
    <property type="entry name" value="GNAT"/>
    <property type="match status" value="1"/>
</dbReference>
<dbReference type="EMBL" id="RHHR01000003">
    <property type="protein sequence ID" value="RNB76922.1"/>
    <property type="molecule type" value="Genomic_DNA"/>
</dbReference>
<evidence type="ECO:0000259" key="3">
    <source>
        <dbReference type="PROSITE" id="PS51186"/>
    </source>
</evidence>
<dbReference type="InterPro" id="IPR000182">
    <property type="entry name" value="GNAT_dom"/>
</dbReference>
<organism evidence="4 5">
    <name type="scientific">Brevibacillus invocatus</name>
    <dbReference type="NCBI Taxonomy" id="173959"/>
    <lineage>
        <taxon>Bacteria</taxon>
        <taxon>Bacillati</taxon>
        <taxon>Bacillota</taxon>
        <taxon>Bacilli</taxon>
        <taxon>Bacillales</taxon>
        <taxon>Paenibacillaceae</taxon>
        <taxon>Brevibacillus</taxon>
    </lineage>
</organism>
<evidence type="ECO:0000313" key="4">
    <source>
        <dbReference type="EMBL" id="RNB76922.1"/>
    </source>
</evidence>
<evidence type="ECO:0000313" key="5">
    <source>
        <dbReference type="Proteomes" id="UP000282028"/>
    </source>
</evidence>
<dbReference type="RefSeq" id="WP_122907282.1">
    <property type="nucleotide sequence ID" value="NZ_CBCSBE010000016.1"/>
</dbReference>
<dbReference type="PANTHER" id="PTHR43420">
    <property type="entry name" value="ACETYLTRANSFERASE"/>
    <property type="match status" value="1"/>
</dbReference>
<keyword evidence="2" id="KW-0012">Acyltransferase</keyword>
<keyword evidence="1 4" id="KW-0808">Transferase</keyword>
<dbReference type="Pfam" id="PF00583">
    <property type="entry name" value="Acetyltransf_1"/>
    <property type="match status" value="1"/>
</dbReference>
<accession>A0A3M8CMD2</accession>
<comment type="caution">
    <text evidence="4">The sequence shown here is derived from an EMBL/GenBank/DDBJ whole genome shotgun (WGS) entry which is preliminary data.</text>
</comment>
<protein>
    <submittedName>
        <fullName evidence="4">GNAT family N-acetyltransferase</fullName>
    </submittedName>
</protein>
<feature type="domain" description="N-acetyltransferase" evidence="3">
    <location>
        <begin position="1"/>
        <end position="186"/>
    </location>
</feature>
<sequence>MIRKALATDAVAVAPLILDAIGIEIAHDLTGASNKEEAIRLIGYFFAQKDNRLSYENAVVATDQKHVIGIALFYHGSQTERLDRPFIERWMERKGQAPTIVKEAQDDEFYLDSVAVHPDCRGKGVGTTLLKAFEKEAEARGYERIALLVDEDNGKARKLYESFGYRPDATKLVSGHLYYHMVKNVPVLV</sequence>
<proteinExistence type="predicted"/>
<dbReference type="InterPro" id="IPR016181">
    <property type="entry name" value="Acyl_CoA_acyltransferase"/>
</dbReference>
<dbReference type="SUPFAM" id="SSF55729">
    <property type="entry name" value="Acyl-CoA N-acyltransferases (Nat)"/>
    <property type="match status" value="1"/>
</dbReference>
<dbReference type="Gene3D" id="3.40.630.30">
    <property type="match status" value="1"/>
</dbReference>
<gene>
    <name evidence="4" type="ORF">EDM52_01675</name>
</gene>
<keyword evidence="5" id="KW-1185">Reference proteome</keyword>
<reference evidence="4 5" key="1">
    <citation type="submission" date="2018-10" db="EMBL/GenBank/DDBJ databases">
        <title>Phylogenomics of Brevibacillus.</title>
        <authorList>
            <person name="Dunlap C."/>
        </authorList>
    </citation>
    <scope>NUCLEOTIDE SEQUENCE [LARGE SCALE GENOMIC DNA]</scope>
    <source>
        <strain evidence="4 5">JCM 12215</strain>
    </source>
</reference>
<dbReference type="AlphaFoldDB" id="A0A3M8CMD2"/>
<evidence type="ECO:0000256" key="2">
    <source>
        <dbReference type="ARBA" id="ARBA00023315"/>
    </source>
</evidence>
<name>A0A3M8CMD2_9BACL</name>
<dbReference type="Proteomes" id="UP000282028">
    <property type="component" value="Unassembled WGS sequence"/>
</dbReference>
<dbReference type="GO" id="GO:0016747">
    <property type="term" value="F:acyltransferase activity, transferring groups other than amino-acyl groups"/>
    <property type="evidence" value="ECO:0007669"/>
    <property type="project" value="InterPro"/>
</dbReference>
<evidence type="ECO:0000256" key="1">
    <source>
        <dbReference type="ARBA" id="ARBA00022679"/>
    </source>
</evidence>
<dbReference type="CDD" id="cd04301">
    <property type="entry name" value="NAT_SF"/>
    <property type="match status" value="1"/>
</dbReference>
<dbReference type="OrthoDB" id="5319888at2"/>
<dbReference type="InterPro" id="IPR050680">
    <property type="entry name" value="YpeA/RimI_acetyltransf"/>
</dbReference>